<name>A0A316TS97_9BACT</name>
<protein>
    <recommendedName>
        <fullName evidence="5">Protein kinase domain-containing protein</fullName>
    </recommendedName>
</protein>
<dbReference type="Pfam" id="PF13424">
    <property type="entry name" value="TPR_12"/>
    <property type="match status" value="4"/>
</dbReference>
<feature type="transmembrane region" description="Helical" evidence="4">
    <location>
        <begin position="410"/>
        <end position="429"/>
    </location>
</feature>
<feature type="repeat" description="TPR" evidence="3">
    <location>
        <begin position="787"/>
        <end position="820"/>
    </location>
</feature>
<keyword evidence="4" id="KW-0472">Membrane</keyword>
<sequence length="906" mass="102865">MNKRHWNLVKEVVDTALTYSGKERDTYLNTVFEETPHIADEVKQMLLLIEESQQAHFMQSVRRDGEKLISELGSDESEERIGENLIGRKIGRYLVTDLIDVGGMGMVFKARRADGEFSQDVAVKLLKKGLDTEENIHRFKIEREILSSLNHPNIAQIYDGGITNDGLPYLVMEFIEGSPIDEYCNANSLTVNERISLFRQICQTVDYAHKNLVIHRDLKAPNIFVSANGNVKILDFGIAKLLDRTHPDIDLLETLPGRKIWTPQYASPEQVKGDTVTTSTDVYALGVLLHYLLTDTYPIDLKDRPIHVVEQRILNDEPVAPSRCISNSPDLSKIASNRSATASSIIDVLKTDLDYLILKTLRKEPGDRYNSVSQLIEELDRFESGQPLMAKSGSVRYRVGKFIKRHRTRLAAAAVFLISLIALSLIYTWNITQERNIAQLEREKAEQVADFLTSLFSAGNPVNAQGEMLTAVDLLDMGIERVEDLSEQPLVQAEMLYTIGSSYRGMQMPDKAVPLLEKALNLQRNHLPSDHPDIAFTLNALGSVHWSVDKDLIAEPYLREALEIRKRVHGSQHPDVFTSLNNYALVLLDMGQLDEAEEIHRENLEARKAYYGPVHSKVNFTLNNLAYLLAKRGKLEEAELYYREGLNAGRMLLGDNHSDVAIFLSNLARLLQRQGKFDQAEELIIESIRIREKVYGENHSRVARALNVLATIHRKKGDYESAEKVALRSYRIVSESFDEDHTTIAQGLSILGMIYRDKGELEKAELYLSESLQMHLRVYPEGHIHLAESYNTNGEFYLSIGQPENAVPLFTEALTMFKNVSPSGLFTIATVQHQLGKALLETKQFPEAETHLLDAYSHFNKNEGISDRHKRNTLQQLISLYRDWDKHESAERFEDELVLIQQTDTE</sequence>
<dbReference type="Pfam" id="PF00069">
    <property type="entry name" value="Pkinase"/>
    <property type="match status" value="1"/>
</dbReference>
<dbReference type="SUPFAM" id="SSF56112">
    <property type="entry name" value="Protein kinase-like (PK-like)"/>
    <property type="match status" value="1"/>
</dbReference>
<evidence type="ECO:0000256" key="4">
    <source>
        <dbReference type="SAM" id="Phobius"/>
    </source>
</evidence>
<dbReference type="InterPro" id="IPR011990">
    <property type="entry name" value="TPR-like_helical_dom_sf"/>
</dbReference>
<dbReference type="Gene3D" id="3.30.200.20">
    <property type="entry name" value="Phosphorylase Kinase, domain 1"/>
    <property type="match status" value="1"/>
</dbReference>
<keyword evidence="1" id="KW-0677">Repeat</keyword>
<dbReference type="SUPFAM" id="SSF48452">
    <property type="entry name" value="TPR-like"/>
    <property type="match status" value="4"/>
</dbReference>
<dbReference type="PROSITE" id="PS50011">
    <property type="entry name" value="PROTEIN_KINASE_DOM"/>
    <property type="match status" value="1"/>
</dbReference>
<dbReference type="InterPro" id="IPR008271">
    <property type="entry name" value="Ser/Thr_kinase_AS"/>
</dbReference>
<dbReference type="EMBL" id="QGGB01000006">
    <property type="protein sequence ID" value="PWN06511.1"/>
    <property type="molecule type" value="Genomic_DNA"/>
</dbReference>
<dbReference type="GO" id="GO:0005524">
    <property type="term" value="F:ATP binding"/>
    <property type="evidence" value="ECO:0007669"/>
    <property type="project" value="InterPro"/>
</dbReference>
<dbReference type="Gene3D" id="1.10.510.10">
    <property type="entry name" value="Transferase(Phosphotransferase) domain 1"/>
    <property type="match status" value="1"/>
</dbReference>
<dbReference type="RefSeq" id="WP_109646626.1">
    <property type="nucleotide sequence ID" value="NZ_QGGB01000006.1"/>
</dbReference>
<keyword evidence="4" id="KW-1133">Transmembrane helix</keyword>
<evidence type="ECO:0000259" key="5">
    <source>
        <dbReference type="PROSITE" id="PS50011"/>
    </source>
</evidence>
<accession>A0A316TS97</accession>
<keyword evidence="2 3" id="KW-0802">TPR repeat</keyword>
<evidence type="ECO:0000256" key="3">
    <source>
        <dbReference type="PROSITE-ProRule" id="PRU00339"/>
    </source>
</evidence>
<evidence type="ECO:0000256" key="1">
    <source>
        <dbReference type="ARBA" id="ARBA00022737"/>
    </source>
</evidence>
<feature type="domain" description="Protein kinase" evidence="5">
    <location>
        <begin position="93"/>
        <end position="389"/>
    </location>
</feature>
<dbReference type="CDD" id="cd14014">
    <property type="entry name" value="STKc_PknB_like"/>
    <property type="match status" value="1"/>
</dbReference>
<dbReference type="GO" id="GO:0004672">
    <property type="term" value="F:protein kinase activity"/>
    <property type="evidence" value="ECO:0007669"/>
    <property type="project" value="InterPro"/>
</dbReference>
<dbReference type="Gene3D" id="1.25.40.10">
    <property type="entry name" value="Tetratricopeptide repeat domain"/>
    <property type="match status" value="3"/>
</dbReference>
<evidence type="ECO:0000256" key="2">
    <source>
        <dbReference type="ARBA" id="ARBA00022803"/>
    </source>
</evidence>
<dbReference type="SMART" id="SM00028">
    <property type="entry name" value="TPR"/>
    <property type="match status" value="9"/>
</dbReference>
<dbReference type="PANTHER" id="PTHR45641">
    <property type="entry name" value="TETRATRICOPEPTIDE REPEAT PROTEIN (AFU_ORTHOLOGUE AFUA_6G03870)"/>
    <property type="match status" value="1"/>
</dbReference>
<comment type="caution">
    <text evidence="6">The sequence shown here is derived from an EMBL/GenBank/DDBJ whole genome shotgun (WGS) entry which is preliminary data.</text>
</comment>
<dbReference type="PANTHER" id="PTHR45641:SF19">
    <property type="entry name" value="NEPHROCYSTIN-3"/>
    <property type="match status" value="1"/>
</dbReference>
<evidence type="ECO:0000313" key="7">
    <source>
        <dbReference type="Proteomes" id="UP000245533"/>
    </source>
</evidence>
<dbReference type="InterPro" id="IPR019734">
    <property type="entry name" value="TPR_rpt"/>
</dbReference>
<reference evidence="6 7" key="1">
    <citation type="submission" date="2018-05" db="EMBL/GenBank/DDBJ databases">
        <title>Rhodohalobacter halophilus gen. nov., sp. nov., a moderately halophilic member of the family Balneolaceae.</title>
        <authorList>
            <person name="Liu Z.-W."/>
        </authorList>
    </citation>
    <scope>NUCLEOTIDE SEQUENCE [LARGE SCALE GENOMIC DNA]</scope>
    <source>
        <strain evidence="6 7">8A47</strain>
    </source>
</reference>
<dbReference type="OrthoDB" id="9813021at2"/>
<dbReference type="PRINTS" id="PR00381">
    <property type="entry name" value="KINESINLIGHT"/>
</dbReference>
<dbReference type="AlphaFoldDB" id="A0A316TS97"/>
<keyword evidence="4" id="KW-0812">Transmembrane</keyword>
<gene>
    <name evidence="6" type="ORF">DDZ15_08290</name>
</gene>
<dbReference type="PROSITE" id="PS50005">
    <property type="entry name" value="TPR"/>
    <property type="match status" value="2"/>
</dbReference>
<evidence type="ECO:0000313" key="6">
    <source>
        <dbReference type="EMBL" id="PWN06511.1"/>
    </source>
</evidence>
<feature type="repeat" description="TPR" evidence="3">
    <location>
        <begin position="493"/>
        <end position="526"/>
    </location>
</feature>
<dbReference type="InterPro" id="IPR000719">
    <property type="entry name" value="Prot_kinase_dom"/>
</dbReference>
<dbReference type="SMART" id="SM00220">
    <property type="entry name" value="S_TKc"/>
    <property type="match status" value="1"/>
</dbReference>
<organism evidence="6 7">
    <name type="scientific">Rhodohalobacter mucosus</name>
    <dbReference type="NCBI Taxonomy" id="2079485"/>
    <lineage>
        <taxon>Bacteria</taxon>
        <taxon>Pseudomonadati</taxon>
        <taxon>Balneolota</taxon>
        <taxon>Balneolia</taxon>
        <taxon>Balneolales</taxon>
        <taxon>Balneolaceae</taxon>
        <taxon>Rhodohalobacter</taxon>
    </lineage>
</organism>
<keyword evidence="7" id="KW-1185">Reference proteome</keyword>
<dbReference type="PROSITE" id="PS00108">
    <property type="entry name" value="PROTEIN_KINASE_ST"/>
    <property type="match status" value="1"/>
</dbReference>
<proteinExistence type="predicted"/>
<dbReference type="Proteomes" id="UP000245533">
    <property type="component" value="Unassembled WGS sequence"/>
</dbReference>
<dbReference type="InterPro" id="IPR011009">
    <property type="entry name" value="Kinase-like_dom_sf"/>
</dbReference>